<organism evidence="2 3">
    <name type="scientific">Dactylonectria estremocensis</name>
    <dbReference type="NCBI Taxonomy" id="1079267"/>
    <lineage>
        <taxon>Eukaryota</taxon>
        <taxon>Fungi</taxon>
        <taxon>Dikarya</taxon>
        <taxon>Ascomycota</taxon>
        <taxon>Pezizomycotina</taxon>
        <taxon>Sordariomycetes</taxon>
        <taxon>Hypocreomycetidae</taxon>
        <taxon>Hypocreales</taxon>
        <taxon>Nectriaceae</taxon>
        <taxon>Dactylonectria</taxon>
    </lineage>
</organism>
<name>A0A9P9JBV7_9HYPO</name>
<dbReference type="EMBL" id="JAGMUU010000004">
    <property type="protein sequence ID" value="KAH7154935.1"/>
    <property type="molecule type" value="Genomic_DNA"/>
</dbReference>
<evidence type="ECO:0000313" key="2">
    <source>
        <dbReference type="EMBL" id="KAH7154935.1"/>
    </source>
</evidence>
<dbReference type="OrthoDB" id="410701at2759"/>
<keyword evidence="3" id="KW-1185">Reference proteome</keyword>
<comment type="caution">
    <text evidence="2">The sequence shown here is derived from an EMBL/GenBank/DDBJ whole genome shotgun (WGS) entry which is preliminary data.</text>
</comment>
<accession>A0A9P9JBV7</accession>
<evidence type="ECO:0000313" key="3">
    <source>
        <dbReference type="Proteomes" id="UP000717696"/>
    </source>
</evidence>
<feature type="region of interest" description="Disordered" evidence="1">
    <location>
        <begin position="954"/>
        <end position="988"/>
    </location>
</feature>
<feature type="region of interest" description="Disordered" evidence="1">
    <location>
        <begin position="40"/>
        <end position="102"/>
    </location>
</feature>
<evidence type="ECO:0000256" key="1">
    <source>
        <dbReference type="SAM" id="MobiDB-lite"/>
    </source>
</evidence>
<dbReference type="Proteomes" id="UP000717696">
    <property type="component" value="Unassembled WGS sequence"/>
</dbReference>
<reference evidence="2" key="1">
    <citation type="journal article" date="2021" name="Nat. Commun.">
        <title>Genetic determinants of endophytism in the Arabidopsis root mycobiome.</title>
        <authorList>
            <person name="Mesny F."/>
            <person name="Miyauchi S."/>
            <person name="Thiergart T."/>
            <person name="Pickel B."/>
            <person name="Atanasova L."/>
            <person name="Karlsson M."/>
            <person name="Huettel B."/>
            <person name="Barry K.W."/>
            <person name="Haridas S."/>
            <person name="Chen C."/>
            <person name="Bauer D."/>
            <person name="Andreopoulos W."/>
            <person name="Pangilinan J."/>
            <person name="LaButti K."/>
            <person name="Riley R."/>
            <person name="Lipzen A."/>
            <person name="Clum A."/>
            <person name="Drula E."/>
            <person name="Henrissat B."/>
            <person name="Kohler A."/>
            <person name="Grigoriev I.V."/>
            <person name="Martin F.M."/>
            <person name="Hacquard S."/>
        </authorList>
    </citation>
    <scope>NUCLEOTIDE SEQUENCE</scope>
    <source>
        <strain evidence="2">MPI-CAGE-AT-0021</strain>
    </source>
</reference>
<protein>
    <submittedName>
        <fullName evidence="2">Uncharacterized protein</fullName>
    </submittedName>
</protein>
<feature type="compositionally biased region" description="Basic and acidic residues" evidence="1">
    <location>
        <begin position="67"/>
        <end position="87"/>
    </location>
</feature>
<gene>
    <name evidence="2" type="ORF">B0J13DRAFT_544362</name>
</gene>
<feature type="region of interest" description="Disordered" evidence="1">
    <location>
        <begin position="767"/>
        <end position="787"/>
    </location>
</feature>
<feature type="compositionally biased region" description="Basic and acidic residues" evidence="1">
    <location>
        <begin position="767"/>
        <end position="783"/>
    </location>
</feature>
<sequence>MLRSAIWELGRAWQVPRHVAVGSKGTSQFLSRGTLRRALSAQGASVPPPWRHQRLEPDSDGLMHNGNRSDRSDLRRRLAADKQREESIPDLPSWTDPAPLRRGTERRLGMTKSWTTLSPSHLLESLLVNHHPDDGVRKNTAMIRSFRLPVVLMQIRLRQEAEADPEHNSEILELLPSKKQWQKVMDIMYKNGHTKETLDHYLYILLGANDEERCRRFLEQDTPKPLFILSFLLRAGSSIRNVAALNGLLRYYRDRSCSTPRQDGADSAFAGETRATRSRLAMLNMAPDEFSRLMSRFAHHCRRLEPRLLTTLADIVANRIKWHQQSLDPPTKIYHVQCGLFNSALGTFASRAGLASRHKQAPNAYFWEAQRILLEMSDQLAKPLLVDKAGFMAIRAVLAGLPKNQAEIHSAMRHSQTWPPYLRPGDGMDEKMEPDEAWTRTVRAGAMMQEAGFSKDQNDEALDVLQGLAYDGTPAIQQRTPVDIKKQLRVWAASIKATRNAQEAWGRFQQPPKKGQKPGLEEYAAMFEKLVARDADSTVSSVPGNNSLNFPVLQEENLAEFEKARLRAPSVDELYEKMKLGGILPSGQCLRILVSNADSLPTAHRYLMQSTMLRHQWLSLLSNNPDPEALGEVPLNIFAAYIGVCARDTEQPRRKMVRAMRLIEIRLEREPRLWAPYLWEPILKNLGQHHVSLGISLGEQLRLTMQLVRRIQESHGFPLSLFHQFSRCLKRILRREAVALLADTKSEDGATTNPLGLLYDPDAREVQATEQHDPACEPPMSDHSEDDSPLALVRRAAGCLKELFYELVAEEKKRQALLGSNEVSRLDAMLLRRDPVSAPIVHDYMLSLAFAGEFEEMARVVKWLMLEWGKGSLIEEMGALDEVPLEADMLDTLCAFRAFAEPMLEHAMTNSVLDALNTSLVGWTWPDDELVQGYLNGRVEDEANKDLSKVLKWARQQQQQQQQQRRRRQSRDKVIADADEEPGNKRHN</sequence>
<proteinExistence type="predicted"/>
<dbReference type="AlphaFoldDB" id="A0A9P9JBV7"/>